<keyword evidence="1" id="KW-1133">Transmembrane helix</keyword>
<keyword evidence="1" id="KW-0472">Membrane</keyword>
<evidence type="ECO:0000313" key="2">
    <source>
        <dbReference type="EMBL" id="WWT33327.1"/>
    </source>
</evidence>
<evidence type="ECO:0008006" key="4">
    <source>
        <dbReference type="Google" id="ProtNLM"/>
    </source>
</evidence>
<dbReference type="Proteomes" id="UP001369958">
    <property type="component" value="Chromosome"/>
</dbReference>
<dbReference type="EMBL" id="CP146275">
    <property type="protein sequence ID" value="WWT33327.1"/>
    <property type="molecule type" value="Genomic_DNA"/>
</dbReference>
<dbReference type="RefSeq" id="WP_338608840.1">
    <property type="nucleotide sequence ID" value="NZ_CP146275.1"/>
</dbReference>
<reference evidence="2 3" key="1">
    <citation type="submission" date="2024-02" db="EMBL/GenBank/DDBJ databases">
        <title>Complete genome sequence of Pelagibacterium nitratireducens ZH15.</title>
        <authorList>
            <person name="Zhao L.H."/>
        </authorList>
    </citation>
    <scope>NUCLEOTIDE SEQUENCE [LARGE SCALE GENOMIC DNA]</scope>
    <source>
        <strain evidence="2 3">ZH15</strain>
    </source>
</reference>
<sequence length="129" mass="13965">MKMIAIVCDGAGAFHCACVKNPDLFRRDIASKTGAGFIAWAGTPIHGTSLQALIADIERLVLPRFTAGPALQHDLYFTIAVGWVVFGKPLAVIISAKIVRSIWRVTGIAVLWNLVRRSAKGELKEVGHD</sequence>
<proteinExistence type="predicted"/>
<feature type="transmembrane region" description="Helical" evidence="1">
    <location>
        <begin position="75"/>
        <end position="94"/>
    </location>
</feature>
<evidence type="ECO:0000256" key="1">
    <source>
        <dbReference type="SAM" id="Phobius"/>
    </source>
</evidence>
<evidence type="ECO:0000313" key="3">
    <source>
        <dbReference type="Proteomes" id="UP001369958"/>
    </source>
</evidence>
<name>A0ABZ2I0H4_9HYPH</name>
<keyword evidence="1" id="KW-0812">Transmembrane</keyword>
<keyword evidence="3" id="KW-1185">Reference proteome</keyword>
<organism evidence="2 3">
    <name type="scientific">Pelagibacterium nitratireducens</name>
    <dbReference type="NCBI Taxonomy" id="1046114"/>
    <lineage>
        <taxon>Bacteria</taxon>
        <taxon>Pseudomonadati</taxon>
        <taxon>Pseudomonadota</taxon>
        <taxon>Alphaproteobacteria</taxon>
        <taxon>Hyphomicrobiales</taxon>
        <taxon>Devosiaceae</taxon>
        <taxon>Pelagibacterium</taxon>
    </lineage>
</organism>
<protein>
    <recommendedName>
        <fullName evidence="4">Inner membrane protein</fullName>
    </recommendedName>
</protein>
<accession>A0ABZ2I0H4</accession>
<gene>
    <name evidence="2" type="ORF">V6617_02355</name>
</gene>